<keyword evidence="2" id="KW-0472">Membrane</keyword>
<keyword evidence="4" id="KW-1185">Reference proteome</keyword>
<keyword evidence="2" id="KW-1133">Transmembrane helix</keyword>
<dbReference type="EMBL" id="CP121252">
    <property type="protein sequence ID" value="WFP16021.1"/>
    <property type="molecule type" value="Genomic_DNA"/>
</dbReference>
<proteinExistence type="predicted"/>
<protein>
    <submittedName>
        <fullName evidence="3">Uncharacterized protein</fullName>
    </submittedName>
</protein>
<keyword evidence="2" id="KW-0812">Transmembrane</keyword>
<evidence type="ECO:0000313" key="4">
    <source>
        <dbReference type="Proteomes" id="UP001219037"/>
    </source>
</evidence>
<gene>
    <name evidence="3" type="ORF">P8192_11555</name>
</gene>
<sequence>MSRSASSTPDDPGQPESPTPSDPTQLVLRRAPRLSVFLIGGALLGVIAALILNGTQEPNPDFVEESALGFFMVTLAVPGLALGALAWLLVDRRSKKRARTVYAEPTTDYDNADFALGSTDLDELRRQSRERDAEQ</sequence>
<dbReference type="RefSeq" id="WP_278157189.1">
    <property type="nucleotide sequence ID" value="NZ_CP121252.1"/>
</dbReference>
<evidence type="ECO:0000256" key="1">
    <source>
        <dbReference type="SAM" id="MobiDB-lite"/>
    </source>
</evidence>
<name>A0ABY8H4T3_9MICC</name>
<evidence type="ECO:0000313" key="3">
    <source>
        <dbReference type="EMBL" id="WFP16021.1"/>
    </source>
</evidence>
<evidence type="ECO:0000256" key="2">
    <source>
        <dbReference type="SAM" id="Phobius"/>
    </source>
</evidence>
<feature type="transmembrane region" description="Helical" evidence="2">
    <location>
        <begin position="67"/>
        <end position="90"/>
    </location>
</feature>
<accession>A0ABY8H4T3</accession>
<feature type="transmembrane region" description="Helical" evidence="2">
    <location>
        <begin position="34"/>
        <end position="55"/>
    </location>
</feature>
<feature type="region of interest" description="Disordered" evidence="1">
    <location>
        <begin position="1"/>
        <end position="24"/>
    </location>
</feature>
<dbReference type="Proteomes" id="UP001219037">
    <property type="component" value="Chromosome"/>
</dbReference>
<organism evidence="3 4">
    <name type="scientific">Citricoccus muralis</name>
    <dbReference type="NCBI Taxonomy" id="169134"/>
    <lineage>
        <taxon>Bacteria</taxon>
        <taxon>Bacillati</taxon>
        <taxon>Actinomycetota</taxon>
        <taxon>Actinomycetes</taxon>
        <taxon>Micrococcales</taxon>
        <taxon>Micrococcaceae</taxon>
        <taxon>Citricoccus</taxon>
    </lineage>
</organism>
<reference evidence="3 4" key="1">
    <citation type="submission" date="2023-04" db="EMBL/GenBank/DDBJ databases">
        <title>Funneling lignin-derived compounds into biodiesel using alkali-halophilic Citricoccus sp. P2.</title>
        <authorList>
            <person name="Luo C.-B."/>
        </authorList>
    </citation>
    <scope>NUCLEOTIDE SEQUENCE [LARGE SCALE GENOMIC DNA]</scope>
    <source>
        <strain evidence="3 4">P2</strain>
    </source>
</reference>